<protein>
    <submittedName>
        <fullName evidence="2">Uncharacterized protein</fullName>
    </submittedName>
</protein>
<proteinExistence type="predicted"/>
<keyword evidence="3" id="KW-1185">Reference proteome</keyword>
<dbReference type="Proteomes" id="UP000245119">
    <property type="component" value="Linkage Group LG1"/>
</dbReference>
<reference evidence="2 3" key="1">
    <citation type="submission" date="2018-04" db="EMBL/GenBank/DDBJ databases">
        <title>The genome of golden apple snail Pomacea canaliculata provides insight into stress tolerance and invasive adaptation.</title>
        <authorList>
            <person name="Liu C."/>
            <person name="Liu B."/>
            <person name="Ren Y."/>
            <person name="Zhang Y."/>
            <person name="Wang H."/>
            <person name="Li S."/>
            <person name="Jiang F."/>
            <person name="Yin L."/>
            <person name="Zhang G."/>
            <person name="Qian W."/>
            <person name="Fan W."/>
        </authorList>
    </citation>
    <scope>NUCLEOTIDE SEQUENCE [LARGE SCALE GENOMIC DNA]</scope>
    <source>
        <strain evidence="2">SZHN2017</strain>
        <tissue evidence="2">Muscle</tissue>
    </source>
</reference>
<dbReference type="EMBL" id="PZQS01000001">
    <property type="protein sequence ID" value="PVD38085.1"/>
    <property type="molecule type" value="Genomic_DNA"/>
</dbReference>
<sequence>MSKSSYDSSQTVQLSSGVYSTTNLGGATVASSSVLTPSPASTYISSLATWTTQANMDYQVRSQAVSSGISVASSTGTGAIFSTLAPVLRSTGVAEVLPGSETSFTSITPQSSSRVTQADSVTSSFGSTAGAVVSAASINPSSTLSPSSVQPSGVTLVMTSSKTSNTGNWASCSGGQVSCGSSSSELGKTSLTTSLLSTSSAAAPSTRLSAAASEAAQRTTAAAQSTAQSTPLSPSASFIDASTARSDSTTVFASSASAFNNTPSSTNSLTNKGGKTALVSLSQLLILLAVNGFNVASFVEKQAGHCLQGLLQRLQLRAQFLLEGHHWIHSRPSSRRLLLLPGLVRQVRCRAALQSWHQLQGQARVLNVQGVNELTLQLDQRGVVQTYGYLFAVYLAQHGGLNLVNTACHLADGSVKRGGDSRDDFGALVHVVLPAPRQSFLLTLQPLQLLHLYLQRPVQLLQQLGCPCPALLRRGFHGDDHVIFVRVVGRLLAKRTHKLLAWLAV</sequence>
<dbReference type="AlphaFoldDB" id="A0A2T7PXD2"/>
<gene>
    <name evidence="2" type="ORF">C0Q70_00696</name>
</gene>
<evidence type="ECO:0000313" key="3">
    <source>
        <dbReference type="Proteomes" id="UP000245119"/>
    </source>
</evidence>
<feature type="region of interest" description="Disordered" evidence="1">
    <location>
        <begin position="209"/>
        <end position="234"/>
    </location>
</feature>
<feature type="compositionally biased region" description="Low complexity" evidence="1">
    <location>
        <begin position="209"/>
        <end position="230"/>
    </location>
</feature>
<comment type="caution">
    <text evidence="2">The sequence shown here is derived from an EMBL/GenBank/DDBJ whole genome shotgun (WGS) entry which is preliminary data.</text>
</comment>
<name>A0A2T7PXD2_POMCA</name>
<organism evidence="2 3">
    <name type="scientific">Pomacea canaliculata</name>
    <name type="common">Golden apple snail</name>
    <dbReference type="NCBI Taxonomy" id="400727"/>
    <lineage>
        <taxon>Eukaryota</taxon>
        <taxon>Metazoa</taxon>
        <taxon>Spiralia</taxon>
        <taxon>Lophotrochozoa</taxon>
        <taxon>Mollusca</taxon>
        <taxon>Gastropoda</taxon>
        <taxon>Caenogastropoda</taxon>
        <taxon>Architaenioglossa</taxon>
        <taxon>Ampullarioidea</taxon>
        <taxon>Ampullariidae</taxon>
        <taxon>Pomacea</taxon>
    </lineage>
</organism>
<accession>A0A2T7PXD2</accession>
<evidence type="ECO:0000313" key="2">
    <source>
        <dbReference type="EMBL" id="PVD38085.1"/>
    </source>
</evidence>
<evidence type="ECO:0000256" key="1">
    <source>
        <dbReference type="SAM" id="MobiDB-lite"/>
    </source>
</evidence>